<organism evidence="1 2">
    <name type="scientific">Candidatus Nitrosocosmicus arcticus</name>
    <dbReference type="NCBI Taxonomy" id="2035267"/>
    <lineage>
        <taxon>Archaea</taxon>
        <taxon>Nitrososphaerota</taxon>
        <taxon>Nitrososphaeria</taxon>
        <taxon>Nitrososphaerales</taxon>
        <taxon>Nitrososphaeraceae</taxon>
        <taxon>Candidatus Nitrosocosmicus</taxon>
    </lineage>
</organism>
<dbReference type="EMBL" id="VOAH01000003">
    <property type="protein sequence ID" value="TVP41581.1"/>
    <property type="molecule type" value="Genomic_DNA"/>
</dbReference>
<sequence length="252" mass="28403">MKIEYKSIYVSILTVSLFFVTMNGQDAGAHNFDTDDHSTFLTLINLILVENRLINNSLTSNDNNQSLTFDYVKNIDDIVEDIIISENSFIVDSDQFYNNTVIATAMANLADEVLRNYGSAFGIPSNVMLSMDFTKIANLTDGNTNNTIFANPHFNQPDGNLSNISDNSVIDRADYYNAQEISNRMVEIYNRDLDDLISDKTYSSLSRINLENALNELSKEVSHLGSPLKIMEIVHAKIHPNLQLTFNLTLKR</sequence>
<dbReference type="OrthoDB" id="11671at2157"/>
<gene>
    <name evidence="1" type="ORF">NARC_30296</name>
</gene>
<dbReference type="Proteomes" id="UP000315289">
    <property type="component" value="Unassembled WGS sequence"/>
</dbReference>
<evidence type="ECO:0000313" key="1">
    <source>
        <dbReference type="EMBL" id="TVP41581.1"/>
    </source>
</evidence>
<dbReference type="AlphaFoldDB" id="A0A557SYA7"/>
<evidence type="ECO:0000313" key="2">
    <source>
        <dbReference type="Proteomes" id="UP000315289"/>
    </source>
</evidence>
<name>A0A557SYA7_9ARCH</name>
<protein>
    <submittedName>
        <fullName evidence="1">Uncharacterized protein</fullName>
    </submittedName>
</protein>
<reference evidence="1 2" key="1">
    <citation type="journal article" date="2019" name="Front. Microbiol.">
        <title>Ammonia Oxidation by the Arctic Terrestrial Thaumarchaeote Candidatus Nitrosocosmicus arcticus Is Stimulated by Increasing Temperatures.</title>
        <authorList>
            <person name="Alves R.J.E."/>
            <person name="Kerou M."/>
            <person name="Zappe A."/>
            <person name="Bittner R."/>
            <person name="Abby S.S."/>
            <person name="Schmidt H.A."/>
            <person name="Pfeifer K."/>
            <person name="Schleper C."/>
        </authorList>
    </citation>
    <scope>NUCLEOTIDE SEQUENCE [LARGE SCALE GENOMIC DNA]</scope>
    <source>
        <strain evidence="1 2">Kfb</strain>
    </source>
</reference>
<dbReference type="RefSeq" id="WP_144729089.1">
    <property type="nucleotide sequence ID" value="NZ_ML675579.1"/>
</dbReference>
<comment type="caution">
    <text evidence="1">The sequence shown here is derived from an EMBL/GenBank/DDBJ whole genome shotgun (WGS) entry which is preliminary data.</text>
</comment>
<proteinExistence type="predicted"/>
<accession>A0A557SYA7</accession>
<keyword evidence="2" id="KW-1185">Reference proteome</keyword>